<dbReference type="GO" id="GO:0035438">
    <property type="term" value="F:cyclic-di-GMP binding"/>
    <property type="evidence" value="ECO:0007669"/>
    <property type="project" value="InterPro"/>
</dbReference>
<evidence type="ECO:0000313" key="3">
    <source>
        <dbReference type="Proteomes" id="UP000298050"/>
    </source>
</evidence>
<proteinExistence type="predicted"/>
<gene>
    <name evidence="2" type="ORF">E4634_09200</name>
</gene>
<organism evidence="2 3">
    <name type="scientific">Mangrovimicrobium sediminis</name>
    <dbReference type="NCBI Taxonomy" id="2562682"/>
    <lineage>
        <taxon>Bacteria</taxon>
        <taxon>Pseudomonadati</taxon>
        <taxon>Pseudomonadota</taxon>
        <taxon>Gammaproteobacteria</taxon>
        <taxon>Cellvibrionales</taxon>
        <taxon>Halieaceae</taxon>
        <taxon>Mangrovimicrobium</taxon>
    </lineage>
</organism>
<dbReference type="InterPro" id="IPR009875">
    <property type="entry name" value="PilZ_domain"/>
</dbReference>
<comment type="caution">
    <text evidence="2">The sequence shown here is derived from an EMBL/GenBank/DDBJ whole genome shotgun (WGS) entry which is preliminary data.</text>
</comment>
<reference evidence="2 3" key="1">
    <citation type="submission" date="2019-04" db="EMBL/GenBank/DDBJ databases">
        <title>Taxonomy of novel Haliea sp. from mangrove soil of West Coast of India.</title>
        <authorList>
            <person name="Verma A."/>
            <person name="Kumar P."/>
            <person name="Krishnamurthi S."/>
        </authorList>
    </citation>
    <scope>NUCLEOTIDE SEQUENCE [LARGE SCALE GENOMIC DNA]</scope>
    <source>
        <strain evidence="2 3">SAOS-164</strain>
    </source>
</reference>
<sequence length="126" mass="14021">MTAGRCTLELDRRHLRLPAEHRVFVESDTEGLSDDTPITVCSTLDVSVSGMQLVLDHELPVGAFLHLGVEPSGSTERDGPLFLVAVVRWCQPRENEDGPWLAGLELQPAVESDYQLWEQLVRRVAS</sequence>
<evidence type="ECO:0000313" key="2">
    <source>
        <dbReference type="EMBL" id="TGD74287.1"/>
    </source>
</evidence>
<dbReference type="AlphaFoldDB" id="A0A4Z0M4C6"/>
<dbReference type="Pfam" id="PF07238">
    <property type="entry name" value="PilZ"/>
    <property type="match status" value="1"/>
</dbReference>
<keyword evidence="3" id="KW-1185">Reference proteome</keyword>
<dbReference type="EMBL" id="SRLE01000006">
    <property type="protein sequence ID" value="TGD74287.1"/>
    <property type="molecule type" value="Genomic_DNA"/>
</dbReference>
<dbReference type="OrthoDB" id="5736701at2"/>
<feature type="domain" description="PilZ" evidence="1">
    <location>
        <begin position="12"/>
        <end position="121"/>
    </location>
</feature>
<accession>A0A4Z0M4C6</accession>
<protein>
    <submittedName>
        <fullName evidence="2">PilZ domain-containing protein</fullName>
    </submittedName>
</protein>
<dbReference type="Proteomes" id="UP000298050">
    <property type="component" value="Unassembled WGS sequence"/>
</dbReference>
<evidence type="ECO:0000259" key="1">
    <source>
        <dbReference type="Pfam" id="PF07238"/>
    </source>
</evidence>
<name>A0A4Z0M4C6_9GAMM</name>